<dbReference type="Gene3D" id="3.30.160.60">
    <property type="entry name" value="Classic Zinc Finger"/>
    <property type="match status" value="4"/>
</dbReference>
<comment type="caution">
    <text evidence="11">The sequence shown here is derived from an EMBL/GenBank/DDBJ whole genome shotgun (WGS) entry which is preliminary data.</text>
</comment>
<dbReference type="PROSITE" id="PS00028">
    <property type="entry name" value="ZINC_FINGER_C2H2_1"/>
    <property type="match status" value="6"/>
</dbReference>
<evidence type="ECO:0000259" key="10">
    <source>
        <dbReference type="PROSITE" id="PS50157"/>
    </source>
</evidence>
<dbReference type="Proteomes" id="UP000299102">
    <property type="component" value="Unassembled WGS sequence"/>
</dbReference>
<feature type="region of interest" description="Disordered" evidence="9">
    <location>
        <begin position="405"/>
        <end position="427"/>
    </location>
</feature>
<proteinExistence type="predicted"/>
<dbReference type="InterPro" id="IPR013087">
    <property type="entry name" value="Znf_C2H2_type"/>
</dbReference>
<keyword evidence="4 8" id="KW-0863">Zinc-finger</keyword>
<dbReference type="AlphaFoldDB" id="A0A4C1WIE2"/>
<dbReference type="PANTHER" id="PTHR24379">
    <property type="entry name" value="KRAB AND ZINC FINGER DOMAIN-CONTAINING"/>
    <property type="match status" value="1"/>
</dbReference>
<feature type="region of interest" description="Disordered" evidence="9">
    <location>
        <begin position="1"/>
        <end position="30"/>
    </location>
</feature>
<gene>
    <name evidence="11" type="primary">Znf260</name>
    <name evidence="11" type="ORF">EVAR_83824_1</name>
</gene>
<dbReference type="FunFam" id="3.30.160.60:FF:000446">
    <property type="entry name" value="Zinc finger protein"/>
    <property type="match status" value="1"/>
</dbReference>
<keyword evidence="3" id="KW-0677">Repeat</keyword>
<sequence length="427" mass="46980">MHHMRQTIYTERFASGARAHSQHSGPDTPMCGMRCPVQVAGGAGTPPPASFRRSAARVRIVPSHLPPTPRASSARGGALGLALARLRAVRCRLPPPPRARTPLAKPVRHSPAAAQVRGRARPSPCHLLSVHADRLFHCDECNTYVDRTDLIRHMSSHAVQYAAGPSPAPDAAPAPRSDFSDRSDTDEGFGPLPDSVFEAIEDSQDGVPPSHPHSSPLPTAMPAAVEHGNRQAKKKRTCAVCTKTFTAASSYFYHVKHVHTDGESKRHECGVCGRRFGTRAYLADHTTVHTGERRFACDRCGKLFRTRASLHIHAQTHAERRPWKCTRCPRAFACRQKLARHEVRHAAERAHACTACGRRFAMRYDLQRHERTHAAPQRHACVRCGAVYAQLRYLRVHCNKKHPADPGALPPAATHATASLPTPIPHR</sequence>
<name>A0A4C1WIE2_EUMVA</name>
<evidence type="ECO:0000313" key="11">
    <source>
        <dbReference type="EMBL" id="GBP49875.1"/>
    </source>
</evidence>
<dbReference type="GO" id="GO:0003677">
    <property type="term" value="F:DNA binding"/>
    <property type="evidence" value="ECO:0007669"/>
    <property type="project" value="UniProtKB-KW"/>
</dbReference>
<accession>A0A4C1WIE2</accession>
<dbReference type="GO" id="GO:0008270">
    <property type="term" value="F:zinc ion binding"/>
    <property type="evidence" value="ECO:0007669"/>
    <property type="project" value="UniProtKB-KW"/>
</dbReference>
<evidence type="ECO:0000256" key="3">
    <source>
        <dbReference type="ARBA" id="ARBA00022737"/>
    </source>
</evidence>
<evidence type="ECO:0000256" key="4">
    <source>
        <dbReference type="ARBA" id="ARBA00022771"/>
    </source>
</evidence>
<dbReference type="STRING" id="151549.A0A4C1WIE2"/>
<feature type="region of interest" description="Disordered" evidence="9">
    <location>
        <begin position="161"/>
        <end position="231"/>
    </location>
</feature>
<evidence type="ECO:0000256" key="2">
    <source>
        <dbReference type="ARBA" id="ARBA00022723"/>
    </source>
</evidence>
<evidence type="ECO:0000256" key="8">
    <source>
        <dbReference type="PROSITE-ProRule" id="PRU00042"/>
    </source>
</evidence>
<dbReference type="SUPFAM" id="SSF57667">
    <property type="entry name" value="beta-beta-alpha zinc fingers"/>
    <property type="match status" value="4"/>
</dbReference>
<protein>
    <submittedName>
        <fullName evidence="11">Zinc finger protein 260</fullName>
    </submittedName>
</protein>
<dbReference type="Pfam" id="PF00096">
    <property type="entry name" value="zf-C2H2"/>
    <property type="match status" value="3"/>
</dbReference>
<comment type="subcellular location">
    <subcellularLocation>
        <location evidence="1">Nucleus</location>
    </subcellularLocation>
</comment>
<evidence type="ECO:0000256" key="9">
    <source>
        <dbReference type="SAM" id="MobiDB-lite"/>
    </source>
</evidence>
<dbReference type="SMART" id="SM00355">
    <property type="entry name" value="ZnF_C2H2"/>
    <property type="match status" value="7"/>
</dbReference>
<evidence type="ECO:0000256" key="7">
    <source>
        <dbReference type="ARBA" id="ARBA00023242"/>
    </source>
</evidence>
<dbReference type="EMBL" id="BGZK01000553">
    <property type="protein sequence ID" value="GBP49875.1"/>
    <property type="molecule type" value="Genomic_DNA"/>
</dbReference>
<evidence type="ECO:0000256" key="6">
    <source>
        <dbReference type="ARBA" id="ARBA00023125"/>
    </source>
</evidence>
<keyword evidence="5" id="KW-0862">Zinc</keyword>
<feature type="domain" description="C2H2-type" evidence="10">
    <location>
        <begin position="323"/>
        <end position="350"/>
    </location>
</feature>
<keyword evidence="6" id="KW-0238">DNA-binding</keyword>
<dbReference type="PANTHER" id="PTHR24379:SF121">
    <property type="entry name" value="C2H2-TYPE DOMAIN-CONTAINING PROTEIN"/>
    <property type="match status" value="1"/>
</dbReference>
<organism evidence="11 12">
    <name type="scientific">Eumeta variegata</name>
    <name type="common">Bagworm moth</name>
    <name type="synonym">Eumeta japonica</name>
    <dbReference type="NCBI Taxonomy" id="151549"/>
    <lineage>
        <taxon>Eukaryota</taxon>
        <taxon>Metazoa</taxon>
        <taxon>Ecdysozoa</taxon>
        <taxon>Arthropoda</taxon>
        <taxon>Hexapoda</taxon>
        <taxon>Insecta</taxon>
        <taxon>Pterygota</taxon>
        <taxon>Neoptera</taxon>
        <taxon>Endopterygota</taxon>
        <taxon>Lepidoptera</taxon>
        <taxon>Glossata</taxon>
        <taxon>Ditrysia</taxon>
        <taxon>Tineoidea</taxon>
        <taxon>Psychidae</taxon>
        <taxon>Oiketicinae</taxon>
        <taxon>Eumeta</taxon>
    </lineage>
</organism>
<evidence type="ECO:0000256" key="1">
    <source>
        <dbReference type="ARBA" id="ARBA00004123"/>
    </source>
</evidence>
<feature type="domain" description="C2H2-type" evidence="10">
    <location>
        <begin position="267"/>
        <end position="294"/>
    </location>
</feature>
<dbReference type="PROSITE" id="PS50157">
    <property type="entry name" value="ZINC_FINGER_C2H2_2"/>
    <property type="match status" value="5"/>
</dbReference>
<evidence type="ECO:0000256" key="5">
    <source>
        <dbReference type="ARBA" id="ARBA00022833"/>
    </source>
</evidence>
<dbReference type="GO" id="GO:0005634">
    <property type="term" value="C:nucleus"/>
    <property type="evidence" value="ECO:0007669"/>
    <property type="project" value="UniProtKB-SubCell"/>
</dbReference>
<keyword evidence="2" id="KW-0479">Metal-binding</keyword>
<feature type="region of interest" description="Disordered" evidence="9">
    <location>
        <begin position="95"/>
        <end position="118"/>
    </location>
</feature>
<reference evidence="11 12" key="1">
    <citation type="journal article" date="2019" name="Commun. Biol.">
        <title>The bagworm genome reveals a unique fibroin gene that provides high tensile strength.</title>
        <authorList>
            <person name="Kono N."/>
            <person name="Nakamura H."/>
            <person name="Ohtoshi R."/>
            <person name="Tomita M."/>
            <person name="Numata K."/>
            <person name="Arakawa K."/>
        </authorList>
    </citation>
    <scope>NUCLEOTIDE SEQUENCE [LARGE SCALE GENOMIC DNA]</scope>
</reference>
<dbReference type="InterPro" id="IPR036236">
    <property type="entry name" value="Znf_C2H2_sf"/>
</dbReference>
<feature type="domain" description="C2H2-type" evidence="10">
    <location>
        <begin position="351"/>
        <end position="378"/>
    </location>
</feature>
<keyword evidence="7" id="KW-0539">Nucleus</keyword>
<feature type="domain" description="C2H2-type" evidence="10">
    <location>
        <begin position="236"/>
        <end position="264"/>
    </location>
</feature>
<evidence type="ECO:0000313" key="12">
    <source>
        <dbReference type="Proteomes" id="UP000299102"/>
    </source>
</evidence>
<dbReference type="GO" id="GO:0000122">
    <property type="term" value="P:negative regulation of transcription by RNA polymerase II"/>
    <property type="evidence" value="ECO:0007669"/>
    <property type="project" value="UniProtKB-ARBA"/>
</dbReference>
<keyword evidence="12" id="KW-1185">Reference proteome</keyword>
<dbReference type="FunFam" id="3.30.160.60:FF:001465">
    <property type="entry name" value="Zinc finger protein 560"/>
    <property type="match status" value="1"/>
</dbReference>
<dbReference type="OrthoDB" id="427030at2759"/>
<feature type="domain" description="C2H2-type" evidence="10">
    <location>
        <begin position="295"/>
        <end position="322"/>
    </location>
</feature>